<evidence type="ECO:0000313" key="2">
    <source>
        <dbReference type="Proteomes" id="UP001597045"/>
    </source>
</evidence>
<sequence length="140" mass="15577">EAYRANGVDVDTNHLAYVGMSMGARFGLPLAVALGDRLRCVVLGKFGLEQAPEMPAGMSVPDRVTADARRITAPTLFHLQWDDEVFPRNGQLALFDLLGASDKQLMAYSGTHGETRPEAVVHWREFVARHMAERPSLRWE</sequence>
<keyword evidence="2" id="KW-1185">Reference proteome</keyword>
<dbReference type="SUPFAM" id="SSF53474">
    <property type="entry name" value="alpha/beta-Hydrolases"/>
    <property type="match status" value="1"/>
</dbReference>
<dbReference type="Gene3D" id="3.40.50.1820">
    <property type="entry name" value="alpha/beta hydrolase"/>
    <property type="match status" value="1"/>
</dbReference>
<accession>A0ABW3M5I8</accession>
<dbReference type="EMBL" id="JBHTIS010000255">
    <property type="protein sequence ID" value="MFD1045281.1"/>
    <property type="molecule type" value="Genomic_DNA"/>
</dbReference>
<dbReference type="Proteomes" id="UP001597045">
    <property type="component" value="Unassembled WGS sequence"/>
</dbReference>
<dbReference type="InterPro" id="IPR029058">
    <property type="entry name" value="AB_hydrolase_fold"/>
</dbReference>
<name>A0ABW3M5I8_9PSEU</name>
<protein>
    <recommendedName>
        <fullName evidence="3">Dienelactone hydrolase</fullName>
    </recommendedName>
</protein>
<proteinExistence type="predicted"/>
<reference evidence="2" key="1">
    <citation type="journal article" date="2019" name="Int. J. Syst. Evol. Microbiol.">
        <title>The Global Catalogue of Microorganisms (GCM) 10K type strain sequencing project: providing services to taxonomists for standard genome sequencing and annotation.</title>
        <authorList>
            <consortium name="The Broad Institute Genomics Platform"/>
            <consortium name="The Broad Institute Genome Sequencing Center for Infectious Disease"/>
            <person name="Wu L."/>
            <person name="Ma J."/>
        </authorList>
    </citation>
    <scope>NUCLEOTIDE SEQUENCE [LARGE SCALE GENOMIC DNA]</scope>
    <source>
        <strain evidence="2">JCM 31486</strain>
    </source>
</reference>
<evidence type="ECO:0000313" key="1">
    <source>
        <dbReference type="EMBL" id="MFD1045281.1"/>
    </source>
</evidence>
<evidence type="ECO:0008006" key="3">
    <source>
        <dbReference type="Google" id="ProtNLM"/>
    </source>
</evidence>
<gene>
    <name evidence="1" type="ORF">ACFQ1S_06635</name>
</gene>
<organism evidence="1 2">
    <name type="scientific">Kibdelosporangium lantanae</name>
    <dbReference type="NCBI Taxonomy" id="1497396"/>
    <lineage>
        <taxon>Bacteria</taxon>
        <taxon>Bacillati</taxon>
        <taxon>Actinomycetota</taxon>
        <taxon>Actinomycetes</taxon>
        <taxon>Pseudonocardiales</taxon>
        <taxon>Pseudonocardiaceae</taxon>
        <taxon>Kibdelosporangium</taxon>
    </lineage>
</organism>
<feature type="non-terminal residue" evidence="1">
    <location>
        <position position="1"/>
    </location>
</feature>
<comment type="caution">
    <text evidence="1">The sequence shown here is derived from an EMBL/GenBank/DDBJ whole genome shotgun (WGS) entry which is preliminary data.</text>
</comment>